<name>A0A328ZLF0_9BURK</name>
<evidence type="ECO:0000313" key="3">
    <source>
        <dbReference type="Proteomes" id="UP000248856"/>
    </source>
</evidence>
<protein>
    <submittedName>
        <fullName evidence="2">Meckel syndrome type 1 protein</fullName>
    </submittedName>
</protein>
<feature type="compositionally biased region" description="Low complexity" evidence="1">
    <location>
        <begin position="118"/>
        <end position="139"/>
    </location>
</feature>
<organism evidence="2 3">
    <name type="scientific">Paracidovorax anthurii</name>
    <dbReference type="NCBI Taxonomy" id="78229"/>
    <lineage>
        <taxon>Bacteria</taxon>
        <taxon>Pseudomonadati</taxon>
        <taxon>Pseudomonadota</taxon>
        <taxon>Betaproteobacteria</taxon>
        <taxon>Burkholderiales</taxon>
        <taxon>Comamonadaceae</taxon>
        <taxon>Paracidovorax</taxon>
    </lineage>
</organism>
<feature type="region of interest" description="Disordered" evidence="1">
    <location>
        <begin position="1"/>
        <end position="163"/>
    </location>
</feature>
<evidence type="ECO:0000256" key="1">
    <source>
        <dbReference type="SAM" id="MobiDB-lite"/>
    </source>
</evidence>
<proteinExistence type="predicted"/>
<gene>
    <name evidence="2" type="ORF">AX018_100140</name>
</gene>
<sequence>MPSLDSLRAPAPASAPAAAPVPAGEPVPARGRTARPQAPDGLRSRSAPPSGVAADQRPRAAGLPRSLSAPSGGAPLPAGESVPARGRAVRLPRSLSAPPGATLPVPRPVPPPAGGGESAPASPVSPASLSSSISPVASPLGESPASSGRMPGLPAAGVPGRPGVAREASALSAPLVDAAAAAASLASARLGAAPQAARVVSAVSGGLWVAAGALGEAGNVSRSVGSTGTNWLGMAAGAFSVAVPFTLGALQRALGYGAAASWAASGAMTAWSALTHPQGGTRVALWLGAGSLANLAAAGVSAAAVQASESDAETAARLQTVSSALWLAGAAAAGGVAWEQAVARRREAGAQTGGTGPLAA</sequence>
<evidence type="ECO:0000313" key="2">
    <source>
        <dbReference type="EMBL" id="RAR86454.1"/>
    </source>
</evidence>
<dbReference type="RefSeq" id="WP_146749175.1">
    <property type="nucleotide sequence ID" value="NZ_CBCSGC010000037.1"/>
</dbReference>
<feature type="compositionally biased region" description="Low complexity" evidence="1">
    <location>
        <begin position="9"/>
        <end position="29"/>
    </location>
</feature>
<dbReference type="Proteomes" id="UP000248856">
    <property type="component" value="Unassembled WGS sequence"/>
</dbReference>
<reference evidence="2 3" key="1">
    <citation type="submission" date="2018-06" db="EMBL/GenBank/DDBJ databases">
        <title>Genomic Encyclopedia of Archaeal and Bacterial Type Strains, Phase II (KMG-II): from individual species to whole genera.</title>
        <authorList>
            <person name="Goeker M."/>
        </authorList>
    </citation>
    <scope>NUCLEOTIDE SEQUENCE [LARGE SCALE GENOMIC DNA]</scope>
    <source>
        <strain evidence="2 3">CFPB 3232</strain>
    </source>
</reference>
<keyword evidence="3" id="KW-1185">Reference proteome</keyword>
<dbReference type="EMBL" id="QLTA01000001">
    <property type="protein sequence ID" value="RAR86454.1"/>
    <property type="molecule type" value="Genomic_DNA"/>
</dbReference>
<accession>A0A328ZLF0</accession>
<comment type="caution">
    <text evidence="2">The sequence shown here is derived from an EMBL/GenBank/DDBJ whole genome shotgun (WGS) entry which is preliminary data.</text>
</comment>
<dbReference type="AlphaFoldDB" id="A0A328ZLF0"/>